<dbReference type="CDD" id="cd04186">
    <property type="entry name" value="GT_2_like_c"/>
    <property type="match status" value="1"/>
</dbReference>
<dbReference type="AlphaFoldDB" id="C7NDQ7"/>
<dbReference type="GO" id="GO:0016740">
    <property type="term" value="F:transferase activity"/>
    <property type="evidence" value="ECO:0007669"/>
    <property type="project" value="UniProtKB-KW"/>
</dbReference>
<dbReference type="Proteomes" id="UP000001910">
    <property type="component" value="Chromosome"/>
</dbReference>
<dbReference type="SUPFAM" id="SSF53448">
    <property type="entry name" value="Nucleotide-diphospho-sugar transferases"/>
    <property type="match status" value="1"/>
</dbReference>
<dbReference type="OrthoDB" id="9813495at2"/>
<protein>
    <submittedName>
        <fullName evidence="2">Glycosyl transferase family 2</fullName>
    </submittedName>
</protein>
<evidence type="ECO:0000259" key="1">
    <source>
        <dbReference type="Pfam" id="PF00535"/>
    </source>
</evidence>
<proteinExistence type="predicted"/>
<dbReference type="Gene3D" id="3.90.550.10">
    <property type="entry name" value="Spore Coat Polysaccharide Biosynthesis Protein SpsA, Chain A"/>
    <property type="match status" value="1"/>
</dbReference>
<evidence type="ECO:0000313" key="2">
    <source>
        <dbReference type="EMBL" id="ACV40021.1"/>
    </source>
</evidence>
<evidence type="ECO:0000313" key="3">
    <source>
        <dbReference type="Proteomes" id="UP000001910"/>
    </source>
</evidence>
<keyword evidence="2" id="KW-0808">Transferase</keyword>
<keyword evidence="3" id="KW-1185">Reference proteome</keyword>
<dbReference type="RefSeq" id="WP_015770356.1">
    <property type="nucleotide sequence ID" value="NC_013192.1"/>
</dbReference>
<dbReference type="InterPro" id="IPR029044">
    <property type="entry name" value="Nucleotide-diphossugar_trans"/>
</dbReference>
<dbReference type="STRING" id="523794.Lebu_2168"/>
<dbReference type="EMBL" id="CP001685">
    <property type="protein sequence ID" value="ACV40021.1"/>
    <property type="molecule type" value="Genomic_DNA"/>
</dbReference>
<dbReference type="PANTHER" id="PTHR43179:SF10">
    <property type="entry name" value="GLYCOSYL TRANSFERASE"/>
    <property type="match status" value="1"/>
</dbReference>
<feature type="domain" description="Glycosyltransferase 2-like" evidence="1">
    <location>
        <begin position="6"/>
        <end position="154"/>
    </location>
</feature>
<sequence>MYDFTACIVTYNTEQEELNRILNCFKKIKLKFKLWISDNSEKDILRNFIENFSDDRIKYIFNNSNKGFGAGHNIVLQKLIEENEKSEFHLMINADVFFEENTIEKIIAYMRKNSDIGQIGPRIYESNGEINRSCRLLPTPLNLIFRRFFPVKSIVEKMDYSYEMKWYNYKSIIEVPILSGCFIFVRTDILKDIGVFDERYFMYMEDYDLCRRIGKKYKVVFYPKVNIVHKHGKASYKSRKMMIIHIKSAIKYFNKWGWIFDKERKIKNRKCIQEYNK</sequence>
<name>C7NDQ7_LEPBD</name>
<dbReference type="PANTHER" id="PTHR43179">
    <property type="entry name" value="RHAMNOSYLTRANSFERASE WBBL"/>
    <property type="match status" value="1"/>
</dbReference>
<dbReference type="HOGENOM" id="CLU_023845_0_4_0"/>
<dbReference type="InterPro" id="IPR001173">
    <property type="entry name" value="Glyco_trans_2-like"/>
</dbReference>
<dbReference type="Pfam" id="PF00535">
    <property type="entry name" value="Glycos_transf_2"/>
    <property type="match status" value="1"/>
</dbReference>
<gene>
    <name evidence="2" type="ordered locus">Lebu_2168</name>
</gene>
<accession>C7NDQ7</accession>
<dbReference type="CAZy" id="GT2">
    <property type="family name" value="Glycosyltransferase Family 2"/>
</dbReference>
<dbReference type="KEGG" id="lba:Lebu_2168"/>
<reference evidence="2 3" key="1">
    <citation type="journal article" date="2009" name="Stand. Genomic Sci.">
        <title>Complete genome sequence of Leptotrichia buccalis type strain (C-1013-b).</title>
        <authorList>
            <person name="Ivanova N."/>
            <person name="Gronow S."/>
            <person name="Lapidus A."/>
            <person name="Copeland A."/>
            <person name="Glavina Del Rio T."/>
            <person name="Nolan M."/>
            <person name="Lucas S."/>
            <person name="Chen F."/>
            <person name="Tice H."/>
            <person name="Cheng J.F."/>
            <person name="Saunders E."/>
            <person name="Bruce D."/>
            <person name="Goodwin L."/>
            <person name="Brettin T."/>
            <person name="Detter J.C."/>
            <person name="Han C."/>
            <person name="Pitluck S."/>
            <person name="Mikhailova N."/>
            <person name="Pati A."/>
            <person name="Mavrommatis K."/>
            <person name="Chen A."/>
            <person name="Palaniappan K."/>
            <person name="Land M."/>
            <person name="Hauser L."/>
            <person name="Chang Y.J."/>
            <person name="Jeffries C.D."/>
            <person name="Chain P."/>
            <person name="Rohde C."/>
            <person name="Goker M."/>
            <person name="Bristow J."/>
            <person name="Eisen J.A."/>
            <person name="Markowitz V."/>
            <person name="Hugenholtz P."/>
            <person name="Kyrpides N.C."/>
            <person name="Klenk H.P."/>
        </authorList>
    </citation>
    <scope>NUCLEOTIDE SEQUENCE [LARGE SCALE GENOMIC DNA]</scope>
    <source>
        <strain evidence="3">ATCC 14201 / DSM 1135 / JCM 12969 / NCTC 10249 / C-1013-b</strain>
    </source>
</reference>
<organism evidence="2 3">
    <name type="scientific">Leptotrichia buccalis (strain ATCC 14201 / DSM 1135 / JCM 12969 / NCTC 10249 / C-1013-b)</name>
    <dbReference type="NCBI Taxonomy" id="523794"/>
    <lineage>
        <taxon>Bacteria</taxon>
        <taxon>Fusobacteriati</taxon>
        <taxon>Fusobacteriota</taxon>
        <taxon>Fusobacteriia</taxon>
        <taxon>Fusobacteriales</taxon>
        <taxon>Leptotrichiaceae</taxon>
        <taxon>Leptotrichia</taxon>
    </lineage>
</organism>
<dbReference type="eggNOG" id="COG1216">
    <property type="taxonomic scope" value="Bacteria"/>
</dbReference>